<accession>C1A0A6</accession>
<dbReference type="Proteomes" id="UP000002204">
    <property type="component" value="Chromosome"/>
</dbReference>
<name>C1A0A6_RHOE4</name>
<dbReference type="HOGENOM" id="CLU_2495813_0_0_11"/>
<dbReference type="PATRIC" id="fig|234621.6.peg.3840"/>
<dbReference type="EMBL" id="AP008957">
    <property type="protein sequence ID" value="BAH34041.1"/>
    <property type="molecule type" value="Genomic_DNA"/>
</dbReference>
<dbReference type="KEGG" id="rer:RER_33330"/>
<dbReference type="RefSeq" id="WP_020907911.1">
    <property type="nucleotide sequence ID" value="NC_012490.1"/>
</dbReference>
<evidence type="ECO:0000313" key="1">
    <source>
        <dbReference type="EMBL" id="BAH34041.1"/>
    </source>
</evidence>
<evidence type="ECO:0000313" key="2">
    <source>
        <dbReference type="Proteomes" id="UP000002204"/>
    </source>
</evidence>
<sequence length="86" mass="9284">MSAVTERAVLEGFERVCAAATAVGVDASAWTLHHGSQSNGIAWMVVDRRRVRSFPYMGRTRGDAVSVLSGLEFAFLAVAQAQREAE</sequence>
<reference evidence="1 2" key="2">
    <citation type="journal article" date="2006" name="Environ. Microbiol.">
        <title>Sequence analysis of three plasmids harboured in Rhodococcus erythropolis strain PR4.</title>
        <authorList>
            <person name="Sekine M."/>
            <person name="Tanikawa S."/>
            <person name="Omata S."/>
            <person name="Saito M."/>
            <person name="Fujisawa T."/>
            <person name="Tsukatani N."/>
            <person name="Tajima T."/>
            <person name="Sekigawa T."/>
            <person name="Kosugi H."/>
            <person name="Matsuo Y."/>
            <person name="Nishiko R."/>
            <person name="Imamura K."/>
            <person name="Ito M."/>
            <person name="Narita H."/>
            <person name="Tago S."/>
            <person name="Fujita N."/>
            <person name="Harayama S."/>
        </authorList>
    </citation>
    <scope>NUCLEOTIDE SEQUENCE [LARGE SCALE GENOMIC DNA]</scope>
    <source>
        <strain evidence="2">PR4 / NBRC 100887</strain>
    </source>
</reference>
<protein>
    <submittedName>
        <fullName evidence="1">Uncharacterized protein</fullName>
    </submittedName>
</protein>
<reference evidence="2" key="1">
    <citation type="submission" date="2005-03" db="EMBL/GenBank/DDBJ databases">
        <title>Comparison of the complete genome sequences of Rhodococcus erythropolis PR4 and Rhodococcus opacus B4.</title>
        <authorList>
            <person name="Takarada H."/>
            <person name="Sekine M."/>
            <person name="Hosoyama A."/>
            <person name="Yamada R."/>
            <person name="Fujisawa T."/>
            <person name="Omata S."/>
            <person name="Shimizu A."/>
            <person name="Tsukatani N."/>
            <person name="Tanikawa S."/>
            <person name="Fujita N."/>
            <person name="Harayama S."/>
        </authorList>
    </citation>
    <scope>NUCLEOTIDE SEQUENCE [LARGE SCALE GENOMIC DNA]</scope>
    <source>
        <strain evidence="2">PR4 / NBRC 100887</strain>
    </source>
</reference>
<gene>
    <name evidence="1" type="ordered locus">RER_33330</name>
</gene>
<organism evidence="1 2">
    <name type="scientific">Rhodococcus erythropolis (strain PR4 / NBRC 100887)</name>
    <dbReference type="NCBI Taxonomy" id="234621"/>
    <lineage>
        <taxon>Bacteria</taxon>
        <taxon>Bacillati</taxon>
        <taxon>Actinomycetota</taxon>
        <taxon>Actinomycetes</taxon>
        <taxon>Mycobacteriales</taxon>
        <taxon>Nocardiaceae</taxon>
        <taxon>Rhodococcus</taxon>
        <taxon>Rhodococcus erythropolis group</taxon>
    </lineage>
</organism>
<dbReference type="AlphaFoldDB" id="C1A0A6"/>
<proteinExistence type="predicted"/>